<feature type="transmembrane region" description="Helical" evidence="8">
    <location>
        <begin position="339"/>
        <end position="365"/>
    </location>
</feature>
<evidence type="ECO:0000256" key="2">
    <source>
        <dbReference type="ARBA" id="ARBA00005658"/>
    </source>
</evidence>
<evidence type="ECO:0000256" key="4">
    <source>
        <dbReference type="ARBA" id="ARBA00022475"/>
    </source>
</evidence>
<dbReference type="GO" id="GO:0005886">
    <property type="term" value="C:plasma membrane"/>
    <property type="evidence" value="ECO:0007669"/>
    <property type="project" value="UniProtKB-SubCell"/>
</dbReference>
<keyword evidence="4" id="KW-1003">Cell membrane</keyword>
<keyword evidence="6 8" id="KW-1133">Transmembrane helix</keyword>
<feature type="transmembrane region" description="Helical" evidence="8">
    <location>
        <begin position="463"/>
        <end position="483"/>
    </location>
</feature>
<dbReference type="PANTHER" id="PTHR30047:SF7">
    <property type="entry name" value="HIGH-AFFINITY CHOLINE TRANSPORT PROTEIN"/>
    <property type="match status" value="1"/>
</dbReference>
<evidence type="ECO:0000256" key="5">
    <source>
        <dbReference type="ARBA" id="ARBA00022692"/>
    </source>
</evidence>
<evidence type="ECO:0000313" key="9">
    <source>
        <dbReference type="EMBL" id="TCT33020.1"/>
    </source>
</evidence>
<proteinExistence type="inferred from homology"/>
<name>A0A4R3NHP9_9HYPH</name>
<feature type="transmembrane region" description="Helical" evidence="8">
    <location>
        <begin position="305"/>
        <end position="327"/>
    </location>
</feature>
<sequence length="507" mass="54543">MQVNKVVIISLLLCLPIGAWGVIAPEQMAASVLGFTGYFMVGASWWWLLLCSCFVILAAFLALGPYGSVRLGKDDEKPEFSFTSWIAMLFAGGMGAGLLFWGVAEPVTHFENPPGGISQSAEAARQALVITNLHWGLHAWSIYGVCALVIAYFTFRLEKPPLISTPLRGLFSGRSSEVAATTADVLGVVAVVFGLAGSLAMGALQVRSGLTSLFDVPAVNSVSLMVLAALFIMYMISTLTGVEKGMKLLSDINMALGLAMMAYILVMGPTSFIMETFVTTLGSYVSQFVNMSFRLFPFEGLTQWSANWTLTYLIWWLAWGPFVGVFIARISRGRTIREFCMGVILIPTVFSVFWFAVFGGAGIYIEMYGPGGLASVITQDVAAALFTFLDYFPFSSFLSIAALLLIVIFLVTSADSGTFVLSMMTTNGNLNPPSSSKILWGSLVAVITAATLLAGSVDVARAMSTLGAIPFSAILILQIVSFMRRLRKDPSRDKSAPEEKTAGEVPS</sequence>
<evidence type="ECO:0000256" key="1">
    <source>
        <dbReference type="ARBA" id="ARBA00004651"/>
    </source>
</evidence>
<comment type="subcellular location">
    <subcellularLocation>
        <location evidence="1">Cell membrane</location>
        <topology evidence="1">Multi-pass membrane protein</topology>
    </subcellularLocation>
</comment>
<dbReference type="EMBL" id="SMAR01000036">
    <property type="protein sequence ID" value="TCT33020.1"/>
    <property type="molecule type" value="Genomic_DNA"/>
</dbReference>
<dbReference type="NCBIfam" id="TIGR00842">
    <property type="entry name" value="bcct"/>
    <property type="match status" value="1"/>
</dbReference>
<feature type="transmembrane region" description="Helical" evidence="8">
    <location>
        <begin position="438"/>
        <end position="457"/>
    </location>
</feature>
<keyword evidence="10" id="KW-1185">Reference proteome</keyword>
<comment type="caution">
    <text evidence="9">The sequence shown here is derived from an EMBL/GenBank/DDBJ whole genome shotgun (WGS) entry which is preliminary data.</text>
</comment>
<organism evidence="9 10">
    <name type="scientific">Martelella mediterranea</name>
    <dbReference type="NCBI Taxonomy" id="293089"/>
    <lineage>
        <taxon>Bacteria</taxon>
        <taxon>Pseudomonadati</taxon>
        <taxon>Pseudomonadota</taxon>
        <taxon>Alphaproteobacteria</taxon>
        <taxon>Hyphomicrobiales</taxon>
        <taxon>Aurantimonadaceae</taxon>
        <taxon>Martelella</taxon>
    </lineage>
</organism>
<feature type="transmembrane region" description="Helical" evidence="8">
    <location>
        <begin position="221"/>
        <end position="242"/>
    </location>
</feature>
<dbReference type="Pfam" id="PF02028">
    <property type="entry name" value="BCCT"/>
    <property type="match status" value="1"/>
</dbReference>
<dbReference type="OrthoDB" id="9775735at2"/>
<feature type="transmembrane region" description="Helical" evidence="8">
    <location>
        <begin position="397"/>
        <end position="426"/>
    </location>
</feature>
<feature type="transmembrane region" description="Helical" evidence="8">
    <location>
        <begin position="45"/>
        <end position="64"/>
    </location>
</feature>
<feature type="transmembrane region" description="Helical" evidence="8">
    <location>
        <begin position="178"/>
        <end position="201"/>
    </location>
</feature>
<keyword evidence="7 8" id="KW-0472">Membrane</keyword>
<keyword evidence="3" id="KW-0813">Transport</keyword>
<feature type="transmembrane region" description="Helical" evidence="8">
    <location>
        <begin position="254"/>
        <end position="285"/>
    </location>
</feature>
<dbReference type="RefSeq" id="WP_132313783.1">
    <property type="nucleotide sequence ID" value="NZ_SMAR01000036.1"/>
</dbReference>
<feature type="transmembrane region" description="Helical" evidence="8">
    <location>
        <begin position="137"/>
        <end position="157"/>
    </location>
</feature>
<dbReference type="PANTHER" id="PTHR30047">
    <property type="entry name" value="HIGH-AFFINITY CHOLINE TRANSPORT PROTEIN-RELATED"/>
    <property type="match status" value="1"/>
</dbReference>
<dbReference type="AlphaFoldDB" id="A0A4R3NHP9"/>
<evidence type="ECO:0000313" key="10">
    <source>
        <dbReference type="Proteomes" id="UP000295097"/>
    </source>
</evidence>
<accession>A0A4R3NHP9</accession>
<comment type="similarity">
    <text evidence="2">Belongs to the BCCT transporter (TC 2.A.15) family.</text>
</comment>
<dbReference type="InterPro" id="IPR000060">
    <property type="entry name" value="BCCT_transptr"/>
</dbReference>
<protein>
    <submittedName>
        <fullName evidence="9">Glycine betaine transporter</fullName>
    </submittedName>
</protein>
<dbReference type="Proteomes" id="UP000295097">
    <property type="component" value="Unassembled WGS sequence"/>
</dbReference>
<gene>
    <name evidence="9" type="ORF">EDC90_103610</name>
</gene>
<feature type="transmembrane region" description="Helical" evidence="8">
    <location>
        <begin position="85"/>
        <end position="104"/>
    </location>
</feature>
<evidence type="ECO:0000256" key="6">
    <source>
        <dbReference type="ARBA" id="ARBA00022989"/>
    </source>
</evidence>
<dbReference type="GO" id="GO:0022857">
    <property type="term" value="F:transmembrane transporter activity"/>
    <property type="evidence" value="ECO:0007669"/>
    <property type="project" value="InterPro"/>
</dbReference>
<evidence type="ECO:0000256" key="8">
    <source>
        <dbReference type="SAM" id="Phobius"/>
    </source>
</evidence>
<reference evidence="9 10" key="1">
    <citation type="submission" date="2019-03" db="EMBL/GenBank/DDBJ databases">
        <title>Freshwater and sediment microbial communities from various areas in North America, analyzing microbe dynamics in response to fracking.</title>
        <authorList>
            <person name="Lamendella R."/>
        </authorList>
    </citation>
    <scope>NUCLEOTIDE SEQUENCE [LARGE SCALE GENOMIC DNA]</scope>
    <source>
        <strain evidence="9 10">175.2</strain>
    </source>
</reference>
<keyword evidence="5 8" id="KW-0812">Transmembrane</keyword>
<evidence type="ECO:0000256" key="7">
    <source>
        <dbReference type="ARBA" id="ARBA00023136"/>
    </source>
</evidence>
<evidence type="ECO:0000256" key="3">
    <source>
        <dbReference type="ARBA" id="ARBA00022448"/>
    </source>
</evidence>